<accession>A0A653BSB3</accession>
<dbReference type="Pfam" id="PF16178">
    <property type="entry name" value="Anoct_dimer"/>
    <property type="match status" value="1"/>
</dbReference>
<evidence type="ECO:0000313" key="2">
    <source>
        <dbReference type="EMBL" id="VEN38479.1"/>
    </source>
</evidence>
<evidence type="ECO:0000259" key="1">
    <source>
        <dbReference type="Pfam" id="PF16178"/>
    </source>
</evidence>
<sequence length="202" mass="23043">MSPRKSKRGQSDGIMIPSESSIRKDDTKTLDFILVYRKSLLTAVKQEKLEYFIWRLSLAGINIEAEKFSADADLVFVKLHASNDVVFRYADVCDIDLACRNNDYRPDYDTPARFLATPLTMPDPNDPIFKRAPESVSMDIPTNVTSAEKILIMVALMNRTKFGQRPSEYGIYKLRQENIFIDAFPLHDGGPEWTETGNLNDR</sequence>
<name>A0A653BSB3_CALMS</name>
<dbReference type="Proteomes" id="UP000410492">
    <property type="component" value="Unassembled WGS sequence"/>
</dbReference>
<protein>
    <recommendedName>
        <fullName evidence="1">Anoctamin dimerisation domain-containing protein</fullName>
    </recommendedName>
</protein>
<proteinExistence type="predicted"/>
<organism evidence="2 3">
    <name type="scientific">Callosobruchus maculatus</name>
    <name type="common">Southern cowpea weevil</name>
    <name type="synonym">Pulse bruchid</name>
    <dbReference type="NCBI Taxonomy" id="64391"/>
    <lineage>
        <taxon>Eukaryota</taxon>
        <taxon>Metazoa</taxon>
        <taxon>Ecdysozoa</taxon>
        <taxon>Arthropoda</taxon>
        <taxon>Hexapoda</taxon>
        <taxon>Insecta</taxon>
        <taxon>Pterygota</taxon>
        <taxon>Neoptera</taxon>
        <taxon>Endopterygota</taxon>
        <taxon>Coleoptera</taxon>
        <taxon>Polyphaga</taxon>
        <taxon>Cucujiformia</taxon>
        <taxon>Chrysomeloidea</taxon>
        <taxon>Chrysomelidae</taxon>
        <taxon>Bruchinae</taxon>
        <taxon>Bruchini</taxon>
        <taxon>Callosobruchus</taxon>
    </lineage>
</organism>
<dbReference type="GO" id="GO:0046983">
    <property type="term" value="F:protein dimerization activity"/>
    <property type="evidence" value="ECO:0007669"/>
    <property type="project" value="InterPro"/>
</dbReference>
<reference evidence="2 3" key="1">
    <citation type="submission" date="2019-01" db="EMBL/GenBank/DDBJ databases">
        <authorList>
            <person name="Sayadi A."/>
        </authorList>
    </citation>
    <scope>NUCLEOTIDE SEQUENCE [LARGE SCALE GENOMIC DNA]</scope>
</reference>
<dbReference type="InterPro" id="IPR032394">
    <property type="entry name" value="Anoct_dimer"/>
</dbReference>
<keyword evidence="3" id="KW-1185">Reference proteome</keyword>
<feature type="non-terminal residue" evidence="2">
    <location>
        <position position="202"/>
    </location>
</feature>
<dbReference type="EMBL" id="CAACVG010004573">
    <property type="protein sequence ID" value="VEN38479.1"/>
    <property type="molecule type" value="Genomic_DNA"/>
</dbReference>
<feature type="domain" description="Anoctamin dimerisation" evidence="1">
    <location>
        <begin position="24"/>
        <end position="202"/>
    </location>
</feature>
<evidence type="ECO:0000313" key="3">
    <source>
        <dbReference type="Proteomes" id="UP000410492"/>
    </source>
</evidence>
<gene>
    <name evidence="2" type="ORF">CALMAC_LOCUS3371</name>
</gene>
<dbReference type="OrthoDB" id="296386at2759"/>
<dbReference type="AlphaFoldDB" id="A0A653BSB3"/>